<keyword evidence="2" id="KW-0479">Metal-binding</keyword>
<evidence type="ECO:0000256" key="3">
    <source>
        <dbReference type="ARBA" id="ARBA00022771"/>
    </source>
</evidence>
<dbReference type="GO" id="GO:0008270">
    <property type="term" value="F:zinc ion binding"/>
    <property type="evidence" value="ECO:0007669"/>
    <property type="project" value="UniProtKB-KW"/>
</dbReference>
<dbReference type="SMART" id="SM00980">
    <property type="entry name" value="THAP"/>
    <property type="match status" value="1"/>
</dbReference>
<sequence>MEEKAKFFFQRRKDSSSGHHCCVPQCSASAKFNSVLSFHTIPKDMELQKRWLIKIRRTNFTITNHTRVCSRHFQSTELIEPSTPNGRRRLKNGAIPLLFQWNNFTLPAQRPSVWHRKERPETGMDIIQNEDPPMDERLPDHDYCSSAEPAALDLALDHTQDLQAENASLRKQIEEMALSNKFGLERFAASDDDIRFYTRFASYSHLMAFWRQIESATHDMVRVTRDRTALGKHDVPHSTGLTALKPIDEMFLFLTYLSLGLLQKDLAHRFKIHQSTVSHIINTWANFLYTVLGAVGIWMSEDKVKAHLPDVFKNYSNTQVLLDCTELQCQTPNSLLLQSEVFSTYKSHCTFKGLIGMAPHGAITFVSSLHEGSISDKEILKQSGIVSLLKPTAAIMVDKGFLVEDCVPCKVYIPAFLSKREQLSGAEVRQTQSIARLRVHIERIIGRVKEHKIFSTVIPLSLTGSINQLYTVSCLLVNYQNGPLVKAWARSS</sequence>
<dbReference type="GO" id="GO:0003677">
    <property type="term" value="F:DNA binding"/>
    <property type="evidence" value="ECO:0007669"/>
    <property type="project" value="UniProtKB-UniRule"/>
</dbReference>
<evidence type="ECO:0000256" key="4">
    <source>
        <dbReference type="ARBA" id="ARBA00022833"/>
    </source>
</evidence>
<gene>
    <name evidence="8" type="primary">SI:DKEY-177P2.16</name>
</gene>
<organism evidence="8">
    <name type="scientific">Nothobranchius rachovii</name>
    <name type="common">bluefin notho</name>
    <dbReference type="NCBI Taxonomy" id="451742"/>
    <lineage>
        <taxon>Eukaryota</taxon>
        <taxon>Metazoa</taxon>
        <taxon>Chordata</taxon>
        <taxon>Craniata</taxon>
        <taxon>Vertebrata</taxon>
        <taxon>Euteleostomi</taxon>
        <taxon>Actinopterygii</taxon>
        <taxon>Neopterygii</taxon>
        <taxon>Teleostei</taxon>
        <taxon>Neoteleostei</taxon>
        <taxon>Acanthomorphata</taxon>
        <taxon>Ovalentaria</taxon>
        <taxon>Atherinomorphae</taxon>
        <taxon>Cyprinodontiformes</taxon>
        <taxon>Nothobranchiidae</taxon>
        <taxon>Nothobranchius</taxon>
    </lineage>
</organism>
<dbReference type="PANTHER" id="PTHR23080:SF133">
    <property type="entry name" value="SI:CH211-262I1.5-RELATED"/>
    <property type="match status" value="1"/>
</dbReference>
<keyword evidence="3 6" id="KW-0863">Zinc-finger</keyword>
<dbReference type="InterPro" id="IPR038441">
    <property type="entry name" value="THAP_Znf_sf"/>
</dbReference>
<evidence type="ECO:0000256" key="6">
    <source>
        <dbReference type="PROSITE-ProRule" id="PRU00309"/>
    </source>
</evidence>
<dbReference type="Pfam" id="PF13359">
    <property type="entry name" value="DDE_Tnp_4"/>
    <property type="match status" value="1"/>
</dbReference>
<evidence type="ECO:0000259" key="7">
    <source>
        <dbReference type="PROSITE" id="PS50950"/>
    </source>
</evidence>
<keyword evidence="4" id="KW-0862">Zinc</keyword>
<dbReference type="AlphaFoldDB" id="A0A1A8RI50"/>
<dbReference type="SUPFAM" id="SSF57716">
    <property type="entry name" value="Glucocorticoid receptor-like (DNA-binding domain)"/>
    <property type="match status" value="1"/>
</dbReference>
<reference evidence="8" key="2">
    <citation type="submission" date="2016-06" db="EMBL/GenBank/DDBJ databases">
        <title>The genome of a short-lived fish provides insights into sex chromosome evolution and the genetic control of aging.</title>
        <authorList>
            <person name="Reichwald K."/>
            <person name="Felder M."/>
            <person name="Petzold A."/>
            <person name="Koch P."/>
            <person name="Groth M."/>
            <person name="Platzer M."/>
        </authorList>
    </citation>
    <scope>NUCLEOTIDE SEQUENCE</scope>
    <source>
        <tissue evidence="8">Brain</tissue>
    </source>
</reference>
<evidence type="ECO:0000256" key="2">
    <source>
        <dbReference type="ARBA" id="ARBA00022723"/>
    </source>
</evidence>
<dbReference type="InterPro" id="IPR027806">
    <property type="entry name" value="HARBI1_dom"/>
</dbReference>
<evidence type="ECO:0000313" key="8">
    <source>
        <dbReference type="EMBL" id="SBS05770.1"/>
    </source>
</evidence>
<dbReference type="PANTHER" id="PTHR23080">
    <property type="entry name" value="THAP DOMAIN PROTEIN"/>
    <property type="match status" value="1"/>
</dbReference>
<dbReference type="EMBL" id="HAEI01008712">
    <property type="protein sequence ID" value="SBS05770.1"/>
    <property type="molecule type" value="Transcribed_RNA"/>
</dbReference>
<proteinExistence type="predicted"/>
<evidence type="ECO:0000256" key="1">
    <source>
        <dbReference type="ARBA" id="ARBA00001968"/>
    </source>
</evidence>
<evidence type="ECO:0000256" key="5">
    <source>
        <dbReference type="ARBA" id="ARBA00023125"/>
    </source>
</evidence>
<protein>
    <submittedName>
        <fullName evidence="8">Si:dkey-177p2.16</fullName>
    </submittedName>
</protein>
<accession>A0A1A8RI50</accession>
<dbReference type="InterPro" id="IPR006612">
    <property type="entry name" value="THAP_Znf"/>
</dbReference>
<name>A0A1A8RI50_9TELE</name>
<comment type="cofactor">
    <cofactor evidence="1">
        <name>a divalent metal cation</name>
        <dbReference type="ChEBI" id="CHEBI:60240"/>
    </cofactor>
</comment>
<dbReference type="Gene3D" id="6.20.210.20">
    <property type="entry name" value="THAP domain"/>
    <property type="match status" value="1"/>
</dbReference>
<dbReference type="PROSITE" id="PS50950">
    <property type="entry name" value="ZF_THAP"/>
    <property type="match status" value="1"/>
</dbReference>
<dbReference type="Pfam" id="PF05485">
    <property type="entry name" value="THAP"/>
    <property type="match status" value="1"/>
</dbReference>
<dbReference type="SMART" id="SM00692">
    <property type="entry name" value="DM3"/>
    <property type="match status" value="1"/>
</dbReference>
<dbReference type="Pfam" id="PF13613">
    <property type="entry name" value="HTH_Tnp_4"/>
    <property type="match status" value="1"/>
</dbReference>
<keyword evidence="5 6" id="KW-0238">DNA-binding</keyword>
<reference evidence="8" key="1">
    <citation type="submission" date="2016-05" db="EMBL/GenBank/DDBJ databases">
        <authorList>
            <person name="Lavstsen T."/>
            <person name="Jespersen J.S."/>
        </authorList>
    </citation>
    <scope>NUCLEOTIDE SEQUENCE</scope>
    <source>
        <tissue evidence="8">Brain</tissue>
    </source>
</reference>
<dbReference type="InterPro" id="IPR027805">
    <property type="entry name" value="Transposase_HTH_dom"/>
</dbReference>
<feature type="domain" description="THAP-type" evidence="7">
    <location>
        <begin position="17"/>
        <end position="99"/>
    </location>
</feature>